<name>A0ABP6GBB7_9ACTN</name>
<dbReference type="CDD" id="cd11036">
    <property type="entry name" value="AknT-like"/>
    <property type="match status" value="1"/>
</dbReference>
<protein>
    <recommendedName>
        <fullName evidence="4">P450-derived glycosyltransferase activator</fullName>
    </recommendedName>
</protein>
<organism evidence="2 3">
    <name type="scientific">Streptomyces luteosporeus</name>
    <dbReference type="NCBI Taxonomy" id="173856"/>
    <lineage>
        <taxon>Bacteria</taxon>
        <taxon>Bacillati</taxon>
        <taxon>Actinomycetota</taxon>
        <taxon>Actinomycetes</taxon>
        <taxon>Kitasatosporales</taxon>
        <taxon>Streptomycetaceae</taxon>
        <taxon>Streptomyces</taxon>
    </lineage>
</organism>
<evidence type="ECO:0000313" key="3">
    <source>
        <dbReference type="Proteomes" id="UP001500886"/>
    </source>
</evidence>
<gene>
    <name evidence="2" type="ORF">GCM10010315_37840</name>
</gene>
<dbReference type="InterPro" id="IPR036396">
    <property type="entry name" value="Cyt_P450_sf"/>
</dbReference>
<reference evidence="3" key="1">
    <citation type="journal article" date="2019" name="Int. J. Syst. Evol. Microbiol.">
        <title>The Global Catalogue of Microorganisms (GCM) 10K type strain sequencing project: providing services to taxonomists for standard genome sequencing and annotation.</title>
        <authorList>
            <consortium name="The Broad Institute Genomics Platform"/>
            <consortium name="The Broad Institute Genome Sequencing Center for Infectious Disease"/>
            <person name="Wu L."/>
            <person name="Ma J."/>
        </authorList>
    </citation>
    <scope>NUCLEOTIDE SEQUENCE [LARGE SCALE GENOMIC DNA]</scope>
    <source>
        <strain evidence="3">JCM 4542</strain>
    </source>
</reference>
<comment type="caution">
    <text evidence="2">The sequence shown here is derived from an EMBL/GenBank/DDBJ whole genome shotgun (WGS) entry which is preliminary data.</text>
</comment>
<dbReference type="Proteomes" id="UP001500886">
    <property type="component" value="Unassembled WGS sequence"/>
</dbReference>
<evidence type="ECO:0000313" key="2">
    <source>
        <dbReference type="EMBL" id="GAA2719526.1"/>
    </source>
</evidence>
<keyword evidence="3" id="KW-1185">Reference proteome</keyword>
<dbReference type="SUPFAM" id="SSF48264">
    <property type="entry name" value="Cytochrome P450"/>
    <property type="match status" value="1"/>
</dbReference>
<proteinExistence type="inferred from homology"/>
<sequence length="386" mass="41018">MTAATGTSVHDLQLLHAAQWLYAVNDEPFAPGDGDPYARLVRGFDEDTTTVLASIRARGPLWRSRLGGWVCGHHETAVLLLDHPGLAAAPAAPAGERWLPSHERQRDPAFARALARRCAPTGTGAEHDRWRDAAGAAVSRLPTGAVELVADLVVPLTAAVAADALEVPGEQRTGFAAALAAAAPAVDALLCPQTWAVHQRSDDALRYLRVLFRGRAHADADLVAAVAGVRAAADVLGNALEVLLTRPPTWERLRRDPAHAEQIVDEVLRLAPPWRAHPLVASTPVPVAGQEIATGETVTVVTAAAPGAPAHHLQPERFDRPGTPLPDGLPGPVLPLARDLAGHTLRALADRFPAARPLGGAVRHRRAPITRRLSRLPARLGEEETR</sequence>
<dbReference type="Gene3D" id="1.10.630.10">
    <property type="entry name" value="Cytochrome P450"/>
    <property type="match status" value="1"/>
</dbReference>
<dbReference type="PANTHER" id="PTHR46696:SF1">
    <property type="entry name" value="CYTOCHROME P450 YJIB-RELATED"/>
    <property type="match status" value="1"/>
</dbReference>
<evidence type="ECO:0008006" key="4">
    <source>
        <dbReference type="Google" id="ProtNLM"/>
    </source>
</evidence>
<accession>A0ABP6GBB7</accession>
<dbReference type="EMBL" id="BAAASL010000013">
    <property type="protein sequence ID" value="GAA2719526.1"/>
    <property type="molecule type" value="Genomic_DNA"/>
</dbReference>
<dbReference type="RefSeq" id="WP_344436580.1">
    <property type="nucleotide sequence ID" value="NZ_BAAASL010000013.1"/>
</dbReference>
<comment type="similarity">
    <text evidence="1">Belongs to the cytochrome P450 family.</text>
</comment>
<dbReference type="PANTHER" id="PTHR46696">
    <property type="entry name" value="P450, PUTATIVE (EUROFUNG)-RELATED"/>
    <property type="match status" value="1"/>
</dbReference>
<evidence type="ECO:0000256" key="1">
    <source>
        <dbReference type="ARBA" id="ARBA00010617"/>
    </source>
</evidence>